<dbReference type="RefSeq" id="WP_277859644.1">
    <property type="nucleotide sequence ID" value="NZ_JARRAG010000001.1"/>
</dbReference>
<dbReference type="Proteomes" id="UP001216907">
    <property type="component" value="Unassembled WGS sequence"/>
</dbReference>
<name>A0ABT6F6T9_9BACT</name>
<evidence type="ECO:0000313" key="1">
    <source>
        <dbReference type="EMBL" id="MDG3003290.1"/>
    </source>
</evidence>
<protein>
    <submittedName>
        <fullName evidence="1">Uncharacterized protein</fullName>
    </submittedName>
</protein>
<comment type="caution">
    <text evidence="1">The sequence shown here is derived from an EMBL/GenBank/DDBJ whole genome shotgun (WGS) entry which is preliminary data.</text>
</comment>
<organism evidence="1 2">
    <name type="scientific">Paludisphaera mucosa</name>
    <dbReference type="NCBI Taxonomy" id="3030827"/>
    <lineage>
        <taxon>Bacteria</taxon>
        <taxon>Pseudomonadati</taxon>
        <taxon>Planctomycetota</taxon>
        <taxon>Planctomycetia</taxon>
        <taxon>Isosphaerales</taxon>
        <taxon>Isosphaeraceae</taxon>
        <taxon>Paludisphaera</taxon>
    </lineage>
</organism>
<accession>A0ABT6F6T9</accession>
<reference evidence="1 2" key="1">
    <citation type="submission" date="2023-03" db="EMBL/GenBank/DDBJ databases">
        <title>Paludisphaera mucosa sp. nov. a novel planctomycete from northern fen.</title>
        <authorList>
            <person name="Ivanova A."/>
        </authorList>
    </citation>
    <scope>NUCLEOTIDE SEQUENCE [LARGE SCALE GENOMIC DNA]</scope>
    <source>
        <strain evidence="1 2">Pla2</strain>
    </source>
</reference>
<dbReference type="EMBL" id="JARRAG010000001">
    <property type="protein sequence ID" value="MDG3003290.1"/>
    <property type="molecule type" value="Genomic_DNA"/>
</dbReference>
<evidence type="ECO:0000313" key="2">
    <source>
        <dbReference type="Proteomes" id="UP001216907"/>
    </source>
</evidence>
<proteinExistence type="predicted"/>
<gene>
    <name evidence="1" type="ORF">PZE19_05890</name>
</gene>
<keyword evidence="2" id="KW-1185">Reference proteome</keyword>
<sequence length="88" mass="9568">MTDETPGLEEVEDGFEPWTPDTVVERIEGGGIALSLKKGRRTDRIVLTAFEAQALVWAIEAIVRAIDAEERAATRAKPRTSSEDGGGR</sequence>